<gene>
    <name evidence="2" type="ORF">K504DRAFT_463356</name>
</gene>
<sequence>MKFTTFATALMPLAADAALFSKEEYVSGTVMAQMMEAKESAWAAKKSAGAYDSKTWNGWRKHKGSKDFIPCNNGTAVAVPGDADQTYKCKNIDLYDFQTHEELGSNDGEGSGSWGWTYQGREFIAIGQTDGAAFAEVSKKGELVYLGRLPAQATPVIWREIKVLNDLLIVGSEGRGHNIQIFDLKKLLEIDPKTPKVFSTTTDLTGLFTDLPIGRSHNVVVNQEKGYAVAVGAASRNSSCAGGPIFIDLTDPSKPFSPGCAPQDGYTHDAQCIVYRGPDLKYYGRDICYGYNEDTLTIYDVTNKNGPKAASIISKTPYQGASYTHQGWVIDPNWQTHLVLDDELDEGVLDPDGTDPNSPAIDGFPVTYIFDITNLEKPVNTGYYKSSVRSVDHNQFIHKGLSYQSNYQAGLRILDVSSIPSQPTGKGVKEIAYFDVYPPDDGLPGGGEAVWDGGTWSHFTFPSGFIVVNTIDRGAFVVKMSIFKGQGYGKRHVKAPRLECAF</sequence>
<dbReference type="NCBIfam" id="TIGR04312">
    <property type="entry name" value="choice_anch_B"/>
    <property type="match status" value="1"/>
</dbReference>
<proteinExistence type="predicted"/>
<dbReference type="OrthoDB" id="2099887at2759"/>
<evidence type="ECO:0000256" key="1">
    <source>
        <dbReference type="SAM" id="SignalP"/>
    </source>
</evidence>
<dbReference type="PANTHER" id="PTHR38787:SF3">
    <property type="entry name" value="REGULATORY P DOMAIN-CONTAINING PROTEIN"/>
    <property type="match status" value="1"/>
</dbReference>
<dbReference type="PANTHER" id="PTHR38787">
    <property type="entry name" value="REGULATORY P DOMAIN-CONTAINING PROTEIN"/>
    <property type="match status" value="1"/>
</dbReference>
<accession>A0A6G1JTT3</accession>
<evidence type="ECO:0000313" key="2">
    <source>
        <dbReference type="EMBL" id="KAF2703631.1"/>
    </source>
</evidence>
<reference evidence="2" key="1">
    <citation type="journal article" date="2020" name="Stud. Mycol.">
        <title>101 Dothideomycetes genomes: a test case for predicting lifestyles and emergence of pathogens.</title>
        <authorList>
            <person name="Haridas S."/>
            <person name="Albert R."/>
            <person name="Binder M."/>
            <person name="Bloem J."/>
            <person name="Labutti K."/>
            <person name="Salamov A."/>
            <person name="Andreopoulos B."/>
            <person name="Baker S."/>
            <person name="Barry K."/>
            <person name="Bills G."/>
            <person name="Bluhm B."/>
            <person name="Cannon C."/>
            <person name="Castanera R."/>
            <person name="Culley D."/>
            <person name="Daum C."/>
            <person name="Ezra D."/>
            <person name="Gonzalez J."/>
            <person name="Henrissat B."/>
            <person name="Kuo A."/>
            <person name="Liang C."/>
            <person name="Lipzen A."/>
            <person name="Lutzoni F."/>
            <person name="Magnuson J."/>
            <person name="Mondo S."/>
            <person name="Nolan M."/>
            <person name="Ohm R."/>
            <person name="Pangilinan J."/>
            <person name="Park H.-J."/>
            <person name="Ramirez L."/>
            <person name="Alfaro M."/>
            <person name="Sun H."/>
            <person name="Tritt A."/>
            <person name="Yoshinaga Y."/>
            <person name="Zwiers L.-H."/>
            <person name="Turgeon B."/>
            <person name="Goodwin S."/>
            <person name="Spatafora J."/>
            <person name="Crous P."/>
            <person name="Grigoriev I."/>
        </authorList>
    </citation>
    <scope>NUCLEOTIDE SEQUENCE</scope>
    <source>
        <strain evidence="2">CBS 279.74</strain>
    </source>
</reference>
<evidence type="ECO:0008006" key="4">
    <source>
        <dbReference type="Google" id="ProtNLM"/>
    </source>
</evidence>
<organism evidence="2 3">
    <name type="scientific">Pleomassaria siparia CBS 279.74</name>
    <dbReference type="NCBI Taxonomy" id="1314801"/>
    <lineage>
        <taxon>Eukaryota</taxon>
        <taxon>Fungi</taxon>
        <taxon>Dikarya</taxon>
        <taxon>Ascomycota</taxon>
        <taxon>Pezizomycotina</taxon>
        <taxon>Dothideomycetes</taxon>
        <taxon>Pleosporomycetidae</taxon>
        <taxon>Pleosporales</taxon>
        <taxon>Pleomassariaceae</taxon>
        <taxon>Pleomassaria</taxon>
    </lineage>
</organism>
<keyword evidence="3" id="KW-1185">Reference proteome</keyword>
<keyword evidence="1" id="KW-0732">Signal</keyword>
<name>A0A6G1JTT3_9PLEO</name>
<evidence type="ECO:0000313" key="3">
    <source>
        <dbReference type="Proteomes" id="UP000799428"/>
    </source>
</evidence>
<dbReference type="Proteomes" id="UP000799428">
    <property type="component" value="Unassembled WGS sequence"/>
</dbReference>
<dbReference type="InterPro" id="IPR027589">
    <property type="entry name" value="Choice_anch_B"/>
</dbReference>
<feature type="signal peptide" evidence="1">
    <location>
        <begin position="1"/>
        <end position="17"/>
    </location>
</feature>
<feature type="chain" id="PRO_5026198216" description="Regulatory P domain-containing protein" evidence="1">
    <location>
        <begin position="18"/>
        <end position="502"/>
    </location>
</feature>
<protein>
    <recommendedName>
        <fullName evidence="4">Regulatory P domain-containing protein</fullName>
    </recommendedName>
</protein>
<dbReference type="AlphaFoldDB" id="A0A6G1JTT3"/>
<dbReference type="GO" id="GO:0005576">
    <property type="term" value="C:extracellular region"/>
    <property type="evidence" value="ECO:0007669"/>
    <property type="project" value="TreeGrafter"/>
</dbReference>
<dbReference type="EMBL" id="MU005786">
    <property type="protein sequence ID" value="KAF2703631.1"/>
    <property type="molecule type" value="Genomic_DNA"/>
</dbReference>